<dbReference type="EMBL" id="KV878129">
    <property type="protein sequence ID" value="OJJ02142.1"/>
    <property type="molecule type" value="Genomic_DNA"/>
</dbReference>
<sequence>MSAKDTLRKPNSTRFTRLSHDTSLKSKPLDPELARAFATAAASRAMAMSRSVERSSALSDGSYGRLGGPRSMAVPPRRYKQSTCSPGCSAAPDDIPIRHSASSSIESAEADQPWAAGLPSISEFGGLEDRIASLPSSYRRLRKSRSMFSTKQRSSHTSSGLGSTESYSPSISSRGQSSEPPRLYRTLRRSMSFLRGEGRPQNTLRHAQSQDAAIQLARAQYQQNMLSSPNSANWAPLSMPKLRREHRPFKKSFRSTSTSEGPSSTDTSIDHHHFKASQSHGKARAFSTTIKKGIKRVFGFSRNASGQDEAHASPSSSHNWRQSPSTVVGHEPTYPDDDGGFETDQLQRLSGANQPSTIRRMQSSASLATSRSRVTSWADSSAANTISTPKTLGAQRLSIISEQGNIDQPVLPALPQGSVRHTPSNVVDSHRLFSALVKRIGGANAQSSEEDIVLGQVKEHRAIPTRGSQHFRRSRHTIRQVPSDASINSPKSFTTANVHPITPYGQSQDYRTKGFYSASHRTEVNEDGNEAIRRESSRAESVSPSVYSRSTNGQARPDSPDSREEPGVATIYASERTAYSSPNKRDQSADADVSTQQGADWQNWMDSQMAIIENSAPTRHYRENAEIHDGYAPTFSSSVPTRRIRVESRGMAEANSDHGGLNRKVSTNSNFSRPFSRSSSLHTVVQAHEPSTQTPTPSIPALRSDDVFRDSGAQETFVRSMHAGQGNIGVSPMLSRSSNQPRMPESPTPKRLAADISPIMSGEKYGQYSIKRSPTNQDARTLHRRSARFLRENRRVTNENMRMEQGLYEQGQCLQSPMSSKRMVEIFLNSRRRQMGAGSDDGAPEPAFL</sequence>
<evidence type="ECO:0000313" key="3">
    <source>
        <dbReference type="Proteomes" id="UP000184073"/>
    </source>
</evidence>
<dbReference type="AlphaFoldDB" id="A0A1L9PKZ3"/>
<feature type="region of interest" description="Disordered" evidence="1">
    <location>
        <begin position="248"/>
        <end position="285"/>
    </location>
</feature>
<feature type="compositionally biased region" description="Polar residues" evidence="1">
    <location>
        <begin position="146"/>
        <end position="179"/>
    </location>
</feature>
<feature type="compositionally biased region" description="Polar residues" evidence="1">
    <location>
        <begin position="539"/>
        <end position="554"/>
    </location>
</feature>
<feature type="region of interest" description="Disordered" evidence="1">
    <location>
        <begin position="142"/>
        <end position="189"/>
    </location>
</feature>
<reference evidence="3" key="1">
    <citation type="journal article" date="2017" name="Genome Biol.">
        <title>Comparative genomics reveals high biological diversity and specific adaptations in the industrially and medically important fungal genus Aspergillus.</title>
        <authorList>
            <person name="de Vries R.P."/>
            <person name="Riley R."/>
            <person name="Wiebenga A."/>
            <person name="Aguilar-Osorio G."/>
            <person name="Amillis S."/>
            <person name="Uchima C.A."/>
            <person name="Anderluh G."/>
            <person name="Asadollahi M."/>
            <person name="Askin M."/>
            <person name="Barry K."/>
            <person name="Battaglia E."/>
            <person name="Bayram O."/>
            <person name="Benocci T."/>
            <person name="Braus-Stromeyer S.A."/>
            <person name="Caldana C."/>
            <person name="Canovas D."/>
            <person name="Cerqueira G.C."/>
            <person name="Chen F."/>
            <person name="Chen W."/>
            <person name="Choi C."/>
            <person name="Clum A."/>
            <person name="Dos Santos R.A."/>
            <person name="Damasio A.R."/>
            <person name="Diallinas G."/>
            <person name="Emri T."/>
            <person name="Fekete E."/>
            <person name="Flipphi M."/>
            <person name="Freyberg S."/>
            <person name="Gallo A."/>
            <person name="Gournas C."/>
            <person name="Habgood R."/>
            <person name="Hainaut M."/>
            <person name="Harispe M.L."/>
            <person name="Henrissat B."/>
            <person name="Hilden K.S."/>
            <person name="Hope R."/>
            <person name="Hossain A."/>
            <person name="Karabika E."/>
            <person name="Karaffa L."/>
            <person name="Karanyi Z."/>
            <person name="Krasevec N."/>
            <person name="Kuo A."/>
            <person name="Kusch H."/>
            <person name="LaButti K."/>
            <person name="Lagendijk E.L."/>
            <person name="Lapidus A."/>
            <person name="Levasseur A."/>
            <person name="Lindquist E."/>
            <person name="Lipzen A."/>
            <person name="Logrieco A.F."/>
            <person name="MacCabe A."/>
            <person name="Maekelae M.R."/>
            <person name="Malavazi I."/>
            <person name="Melin P."/>
            <person name="Meyer V."/>
            <person name="Mielnichuk N."/>
            <person name="Miskei M."/>
            <person name="Molnar A.P."/>
            <person name="Mule G."/>
            <person name="Ngan C.Y."/>
            <person name="Orejas M."/>
            <person name="Orosz E."/>
            <person name="Ouedraogo J.P."/>
            <person name="Overkamp K.M."/>
            <person name="Park H.-S."/>
            <person name="Perrone G."/>
            <person name="Piumi F."/>
            <person name="Punt P.J."/>
            <person name="Ram A.F."/>
            <person name="Ramon A."/>
            <person name="Rauscher S."/>
            <person name="Record E."/>
            <person name="Riano-Pachon D.M."/>
            <person name="Robert V."/>
            <person name="Roehrig J."/>
            <person name="Ruller R."/>
            <person name="Salamov A."/>
            <person name="Salih N.S."/>
            <person name="Samson R.A."/>
            <person name="Sandor E."/>
            <person name="Sanguinetti M."/>
            <person name="Schuetze T."/>
            <person name="Sepcic K."/>
            <person name="Shelest E."/>
            <person name="Sherlock G."/>
            <person name="Sophianopoulou V."/>
            <person name="Squina F.M."/>
            <person name="Sun H."/>
            <person name="Susca A."/>
            <person name="Todd R.B."/>
            <person name="Tsang A."/>
            <person name="Unkles S.E."/>
            <person name="van de Wiele N."/>
            <person name="van Rossen-Uffink D."/>
            <person name="Oliveira J.V."/>
            <person name="Vesth T.C."/>
            <person name="Visser J."/>
            <person name="Yu J.-H."/>
            <person name="Zhou M."/>
            <person name="Andersen M.R."/>
            <person name="Archer D.B."/>
            <person name="Baker S.E."/>
            <person name="Benoit I."/>
            <person name="Brakhage A.A."/>
            <person name="Braus G.H."/>
            <person name="Fischer R."/>
            <person name="Frisvad J.C."/>
            <person name="Goldman G.H."/>
            <person name="Houbraken J."/>
            <person name="Oakley B."/>
            <person name="Pocsi I."/>
            <person name="Scazzocchio C."/>
            <person name="Seiboth B."/>
            <person name="vanKuyk P.A."/>
            <person name="Wortman J."/>
            <person name="Dyer P.S."/>
            <person name="Grigoriev I.V."/>
        </authorList>
    </citation>
    <scope>NUCLEOTIDE SEQUENCE [LARGE SCALE GENOMIC DNA]</scope>
    <source>
        <strain evidence="3">CBS 583.65</strain>
    </source>
</reference>
<feature type="region of interest" description="Disordered" evidence="1">
    <location>
        <begin position="1"/>
        <end position="27"/>
    </location>
</feature>
<dbReference type="OrthoDB" id="9975114at2759"/>
<evidence type="ECO:0000256" key="1">
    <source>
        <dbReference type="SAM" id="MobiDB-lite"/>
    </source>
</evidence>
<feature type="region of interest" description="Disordered" evidence="1">
    <location>
        <begin position="463"/>
        <end position="597"/>
    </location>
</feature>
<gene>
    <name evidence="2" type="ORF">ASPVEDRAFT_656492</name>
</gene>
<feature type="compositionally biased region" description="Polar residues" evidence="1">
    <location>
        <begin position="483"/>
        <end position="497"/>
    </location>
</feature>
<feature type="compositionally biased region" description="Polar residues" evidence="1">
    <location>
        <begin position="254"/>
        <end position="267"/>
    </location>
</feature>
<feature type="compositionally biased region" description="Polar residues" evidence="1">
    <location>
        <begin position="344"/>
        <end position="382"/>
    </location>
</feature>
<dbReference type="VEuPathDB" id="FungiDB:ASPVEDRAFT_656492"/>
<name>A0A1L9PKZ3_ASPVE</name>
<feature type="region of interest" description="Disordered" evidence="1">
    <location>
        <begin position="49"/>
        <end position="112"/>
    </location>
</feature>
<feature type="region of interest" description="Disordered" evidence="1">
    <location>
        <begin position="305"/>
        <end position="382"/>
    </location>
</feature>
<dbReference type="Proteomes" id="UP000184073">
    <property type="component" value="Unassembled WGS sequence"/>
</dbReference>
<dbReference type="GeneID" id="63731339"/>
<feature type="compositionally biased region" description="Basic and acidic residues" evidence="1">
    <location>
        <begin position="520"/>
        <end position="538"/>
    </location>
</feature>
<feature type="compositionally biased region" description="Polar residues" evidence="1">
    <location>
        <begin position="313"/>
        <end position="326"/>
    </location>
</feature>
<dbReference type="RefSeq" id="XP_040667904.1">
    <property type="nucleotide sequence ID" value="XM_040815828.1"/>
</dbReference>
<feature type="compositionally biased region" description="Low complexity" evidence="1">
    <location>
        <begin position="666"/>
        <end position="680"/>
    </location>
</feature>
<accession>A0A1L9PKZ3</accession>
<feature type="compositionally biased region" description="Basic and acidic residues" evidence="1">
    <location>
        <begin position="18"/>
        <end position="27"/>
    </location>
</feature>
<protein>
    <submittedName>
        <fullName evidence="2">Uncharacterized protein</fullName>
    </submittedName>
</protein>
<keyword evidence="3" id="KW-1185">Reference proteome</keyword>
<organism evidence="2 3">
    <name type="scientific">Aspergillus versicolor CBS 583.65</name>
    <dbReference type="NCBI Taxonomy" id="1036611"/>
    <lineage>
        <taxon>Eukaryota</taxon>
        <taxon>Fungi</taxon>
        <taxon>Dikarya</taxon>
        <taxon>Ascomycota</taxon>
        <taxon>Pezizomycotina</taxon>
        <taxon>Eurotiomycetes</taxon>
        <taxon>Eurotiomycetidae</taxon>
        <taxon>Eurotiales</taxon>
        <taxon>Aspergillaceae</taxon>
        <taxon>Aspergillus</taxon>
        <taxon>Aspergillus subgen. Nidulantes</taxon>
    </lineage>
</organism>
<feature type="region of interest" description="Disordered" evidence="1">
    <location>
        <begin position="650"/>
        <end position="704"/>
    </location>
</feature>
<proteinExistence type="predicted"/>
<feature type="compositionally biased region" description="Polar residues" evidence="1">
    <location>
        <begin position="276"/>
        <end position="285"/>
    </location>
</feature>
<evidence type="ECO:0000313" key="2">
    <source>
        <dbReference type="EMBL" id="OJJ02142.1"/>
    </source>
</evidence>
<feature type="compositionally biased region" description="Basic residues" evidence="1">
    <location>
        <begin position="469"/>
        <end position="478"/>
    </location>
</feature>
<feature type="region of interest" description="Disordered" evidence="1">
    <location>
        <begin position="721"/>
        <end position="756"/>
    </location>
</feature>
<dbReference type="STRING" id="1036611.A0A1L9PKZ3"/>